<accession>A0A085V0F1</accession>
<comment type="caution">
    <text evidence="5">The sequence shown here is derived from an EMBL/GenBank/DDBJ whole genome shotgun (WGS) entry which is preliminary data.</text>
</comment>
<dbReference type="Pfam" id="PF00497">
    <property type="entry name" value="SBP_bac_3"/>
    <property type="match status" value="1"/>
</dbReference>
<dbReference type="RefSeq" id="WP_020294029.1">
    <property type="nucleotide sequence ID" value="NZ_JPQT01000119.1"/>
</dbReference>
<evidence type="ECO:0000313" key="5">
    <source>
        <dbReference type="EMBL" id="KFE48914.1"/>
    </source>
</evidence>
<feature type="chain" id="PRO_5001798362" evidence="3">
    <location>
        <begin position="25"/>
        <end position="271"/>
    </location>
</feature>
<feature type="signal peptide" evidence="3">
    <location>
        <begin position="1"/>
        <end position="24"/>
    </location>
</feature>
<protein>
    <submittedName>
        <fullName evidence="5">Amino acid ABC transporter substrate-binding protein</fullName>
    </submittedName>
</protein>
<evidence type="ECO:0000256" key="2">
    <source>
        <dbReference type="ARBA" id="ARBA00022729"/>
    </source>
</evidence>
<sequence length="271" mass="30227">MMGRSLCKFISMPAMLLIPCIALSESACDHLTATGNAEYPPYLWRDPHNPQQLIGANADLIKHLGTLLGLKIEVIYGGPWSRAQEEVKAGRIDMLAGYFLTADRERTLNFVSPPFLFTSNMIWVRQNEDFHYHQWSDLAGRSGGTLVNNSFGQAFDDYAKANFSLEAVPTAGQAFQKLVLKRNDFVIFEQFPGMALAKKLGVEAVIEALEPPVSREGLYLALSANSRCIDQTLRKQINEHMQKIVSSTLPQALVTSNLELWNAQQREGLNP</sequence>
<comment type="similarity">
    <text evidence="1">Belongs to the bacterial solute-binding protein 3 family.</text>
</comment>
<dbReference type="EMBL" id="JPQT01000119">
    <property type="protein sequence ID" value="KFE48914.1"/>
    <property type="molecule type" value="Genomic_DNA"/>
</dbReference>
<evidence type="ECO:0000259" key="4">
    <source>
        <dbReference type="SMART" id="SM00062"/>
    </source>
</evidence>
<dbReference type="PANTHER" id="PTHR35936:SF6">
    <property type="entry name" value="AMINO ACID ABC TRANSPORTER SUBSTRATE-BINDING PAAT FAMILY PROTEIN"/>
    <property type="match status" value="1"/>
</dbReference>
<name>A0A085V0F1_PSESX</name>
<keyword evidence="2 3" id="KW-0732">Signal</keyword>
<proteinExistence type="inferred from homology"/>
<dbReference type="Proteomes" id="UP000028643">
    <property type="component" value="Unassembled WGS sequence"/>
</dbReference>
<dbReference type="AlphaFoldDB" id="A0A085V0F1"/>
<evidence type="ECO:0000256" key="3">
    <source>
        <dbReference type="SAM" id="SignalP"/>
    </source>
</evidence>
<feature type="domain" description="Solute-binding protein family 3/N-terminal" evidence="4">
    <location>
        <begin position="30"/>
        <end position="271"/>
    </location>
</feature>
<dbReference type="PANTHER" id="PTHR35936">
    <property type="entry name" value="MEMBRANE-BOUND LYTIC MUREIN TRANSGLYCOSYLASE F"/>
    <property type="match status" value="1"/>
</dbReference>
<gene>
    <name evidence="5" type="ORF">IV02_19885</name>
</gene>
<evidence type="ECO:0000313" key="6">
    <source>
        <dbReference type="Proteomes" id="UP000028643"/>
    </source>
</evidence>
<dbReference type="InterPro" id="IPR001638">
    <property type="entry name" value="Solute-binding_3/MltF_N"/>
</dbReference>
<evidence type="ECO:0000256" key="1">
    <source>
        <dbReference type="ARBA" id="ARBA00010333"/>
    </source>
</evidence>
<reference evidence="5 6" key="1">
    <citation type="submission" date="2014-07" db="EMBL/GenBank/DDBJ databases">
        <title>Draft Genome Sequences of Environmental Pseudomonas syringae strains.</title>
        <authorList>
            <person name="Baltrus D.A."/>
            <person name="Berge O."/>
            <person name="Morris C."/>
        </authorList>
    </citation>
    <scope>NUCLEOTIDE SEQUENCE [LARGE SCALE GENOMIC DNA]</scope>
    <source>
        <strain evidence="5 6">CEB003</strain>
    </source>
</reference>
<organism evidence="5 6">
    <name type="scientific">Pseudomonas syringae</name>
    <dbReference type="NCBI Taxonomy" id="317"/>
    <lineage>
        <taxon>Bacteria</taxon>
        <taxon>Pseudomonadati</taxon>
        <taxon>Pseudomonadota</taxon>
        <taxon>Gammaproteobacteria</taxon>
        <taxon>Pseudomonadales</taxon>
        <taxon>Pseudomonadaceae</taxon>
        <taxon>Pseudomonas</taxon>
    </lineage>
</organism>
<dbReference type="SUPFAM" id="SSF53850">
    <property type="entry name" value="Periplasmic binding protein-like II"/>
    <property type="match status" value="1"/>
</dbReference>
<dbReference type="PATRIC" id="fig|317.174.peg.4067"/>
<dbReference type="SMART" id="SM00062">
    <property type="entry name" value="PBPb"/>
    <property type="match status" value="1"/>
</dbReference>
<dbReference type="Gene3D" id="3.40.190.10">
    <property type="entry name" value="Periplasmic binding protein-like II"/>
    <property type="match status" value="2"/>
</dbReference>